<protein>
    <recommendedName>
        <fullName evidence="3">Thioredoxin domain-containing protein</fullName>
    </recommendedName>
</protein>
<dbReference type="SUPFAM" id="SSF52833">
    <property type="entry name" value="Thioredoxin-like"/>
    <property type="match status" value="1"/>
</dbReference>
<dbReference type="OrthoDB" id="3503208at2759"/>
<organism evidence="1 2">
    <name type="scientific">Exophiala spinifera</name>
    <dbReference type="NCBI Taxonomy" id="91928"/>
    <lineage>
        <taxon>Eukaryota</taxon>
        <taxon>Fungi</taxon>
        <taxon>Dikarya</taxon>
        <taxon>Ascomycota</taxon>
        <taxon>Pezizomycotina</taxon>
        <taxon>Eurotiomycetes</taxon>
        <taxon>Chaetothyriomycetidae</taxon>
        <taxon>Chaetothyriales</taxon>
        <taxon>Herpotrichiellaceae</taxon>
        <taxon>Exophiala</taxon>
    </lineage>
</organism>
<dbReference type="HOGENOM" id="CLU_066898_2_0_1"/>
<evidence type="ECO:0008006" key="3">
    <source>
        <dbReference type="Google" id="ProtNLM"/>
    </source>
</evidence>
<proteinExistence type="predicted"/>
<dbReference type="RefSeq" id="XP_016239854.1">
    <property type="nucleotide sequence ID" value="XM_016374578.1"/>
</dbReference>
<dbReference type="InterPro" id="IPR010296">
    <property type="entry name" value="DUF899_thioredox"/>
</dbReference>
<evidence type="ECO:0000313" key="1">
    <source>
        <dbReference type="EMBL" id="KIW19638.1"/>
    </source>
</evidence>
<sequence length="355" mass="39502">MEQLLLRYVGTERHKRKVGTAGWEVVDELVDIPAIQAQRNPPSSKTAIRNPLVSSLQGRNRYGCYKGTQIPLNPGICHNVTKLSSLKTDHELRTSQIVTYEEYLPLRLALLEKEKQATRARDGLSAERRQLPLVEVATPYKFTAVDAAGDHKEVTLLDLFNGRPQLIVYHFMFDPDWDAGCSSCSLFADHIPPLEHLNSHSTSFAAVSRAPIEKIEGYKKRMGWTFPWVSSNGTSFNYDFHVTQDESVAPVQYNFKDKAQLEQRGQAFFARGEQPGHSVFVLGGDQSGIGEPGKAYHSYSAYARGGEHLIGTLGWLDMTPLGRLDGINGVPGLGYKRHDEYTDDDLKGIVAKIGA</sequence>
<dbReference type="EMBL" id="KN847492">
    <property type="protein sequence ID" value="KIW19638.1"/>
    <property type="molecule type" value="Genomic_DNA"/>
</dbReference>
<name>A0A0D2BL05_9EURO</name>
<dbReference type="Proteomes" id="UP000053328">
    <property type="component" value="Unassembled WGS sequence"/>
</dbReference>
<dbReference type="Pfam" id="PF05988">
    <property type="entry name" value="DUF899"/>
    <property type="match status" value="1"/>
</dbReference>
<reference evidence="1 2" key="1">
    <citation type="submission" date="2015-01" db="EMBL/GenBank/DDBJ databases">
        <title>The Genome Sequence of Exophiala spinifera CBS89968.</title>
        <authorList>
            <consortium name="The Broad Institute Genomics Platform"/>
            <person name="Cuomo C."/>
            <person name="de Hoog S."/>
            <person name="Gorbushina A."/>
            <person name="Stielow B."/>
            <person name="Teixiera M."/>
            <person name="Abouelleil A."/>
            <person name="Chapman S.B."/>
            <person name="Priest M."/>
            <person name="Young S.K."/>
            <person name="Wortman J."/>
            <person name="Nusbaum C."/>
            <person name="Birren B."/>
        </authorList>
    </citation>
    <scope>NUCLEOTIDE SEQUENCE [LARGE SCALE GENOMIC DNA]</scope>
    <source>
        <strain evidence="1 2">CBS 89968</strain>
    </source>
</reference>
<gene>
    <name evidence="1" type="ORF">PV08_00212</name>
</gene>
<evidence type="ECO:0000313" key="2">
    <source>
        <dbReference type="Proteomes" id="UP000053328"/>
    </source>
</evidence>
<accession>A0A0D2BL05</accession>
<dbReference type="VEuPathDB" id="FungiDB:PV08_00212"/>
<dbReference type="InterPro" id="IPR036249">
    <property type="entry name" value="Thioredoxin-like_sf"/>
</dbReference>
<dbReference type="GeneID" id="27327295"/>
<keyword evidence="2" id="KW-1185">Reference proteome</keyword>
<dbReference type="AlphaFoldDB" id="A0A0D2BL05"/>
<dbReference type="STRING" id="91928.A0A0D2BL05"/>